<dbReference type="Pfam" id="PF05816">
    <property type="entry name" value="TelA"/>
    <property type="match status" value="1"/>
</dbReference>
<accession>A0ABW8UCM1</accession>
<protein>
    <submittedName>
        <fullName evidence="4">Toxic anion resistance protein</fullName>
    </submittedName>
</protein>
<dbReference type="PANTHER" id="PTHR38432:SF1">
    <property type="entry name" value="TELA-LIKE PROTEIN SAOUHSC_01408"/>
    <property type="match status" value="1"/>
</dbReference>
<organism evidence="4 5">
    <name type="scientific">Loigolactobacillus zhaoyuanensis</name>
    <dbReference type="NCBI Taxonomy" id="2486017"/>
    <lineage>
        <taxon>Bacteria</taxon>
        <taxon>Bacillati</taxon>
        <taxon>Bacillota</taxon>
        <taxon>Bacilli</taxon>
        <taxon>Lactobacillales</taxon>
        <taxon>Lactobacillaceae</taxon>
        <taxon>Loigolactobacillus</taxon>
    </lineage>
</organism>
<dbReference type="PANTHER" id="PTHR38432">
    <property type="entry name" value="TELA-LIKE PROTEIN SAOUHSC_01408"/>
    <property type="match status" value="1"/>
</dbReference>
<keyword evidence="3" id="KW-0175">Coiled coil</keyword>
<dbReference type="EMBL" id="JBGQPK010000007">
    <property type="protein sequence ID" value="MFL2028602.1"/>
    <property type="molecule type" value="Genomic_DNA"/>
</dbReference>
<feature type="coiled-coil region" evidence="3">
    <location>
        <begin position="118"/>
        <end position="198"/>
    </location>
</feature>
<comment type="similarity">
    <text evidence="1 2">Belongs to the TelA family.</text>
</comment>
<dbReference type="RefSeq" id="WP_407136986.1">
    <property type="nucleotide sequence ID" value="NZ_JBGQPK010000007.1"/>
</dbReference>
<proteinExistence type="inferred from homology"/>
<name>A0ABW8UCM1_9LACO</name>
<evidence type="ECO:0000313" key="4">
    <source>
        <dbReference type="EMBL" id="MFL2028602.1"/>
    </source>
</evidence>
<gene>
    <name evidence="4" type="ORF">ACEN34_03120</name>
</gene>
<dbReference type="PIRSF" id="PIRSF026508">
    <property type="entry name" value="TelA"/>
    <property type="match status" value="1"/>
</dbReference>
<comment type="caution">
    <text evidence="4">The sequence shown here is derived from an EMBL/GenBank/DDBJ whole genome shotgun (WGS) entry which is preliminary data.</text>
</comment>
<keyword evidence="5" id="KW-1185">Reference proteome</keyword>
<evidence type="ECO:0000256" key="1">
    <source>
        <dbReference type="ARBA" id="ARBA00005541"/>
    </source>
</evidence>
<evidence type="ECO:0000256" key="3">
    <source>
        <dbReference type="SAM" id="Coils"/>
    </source>
</evidence>
<sequence length="358" mass="39744">MLDPENNGTTLKSNYAAEIQAKLSPQELKQAHEYATALDVNKQNTVITYGKKAQQDLAGFNNDVLTQVKSKDLGEIGDSLRALVSSLNEADPDKLAAPRLLRFFAKLRSSIFEMTAKYQEVSIQIDRATNQLEAQEQTLLADNDRLDQMYAANMDFYQTLNILIVGAQLKSQELTTELAQLRQNLDDTDQMAAQQIQDILAMQDRLSKRGADLLLTREITIQQAPQIRLIQNTNAILAEKIQSSLATAIPLWKNQVLIALTLLNQKNAVSAQNAVADATNDLLKKNSTLLKQSTLDVAQASQRGVVDIATLHETQANLLQTIEEALKIQQDGHAKRQVLEGELQTMEQELQAKLSTPK</sequence>
<reference evidence="4 5" key="1">
    <citation type="submission" date="2024-08" db="EMBL/GenBank/DDBJ databases">
        <authorList>
            <person name="Arias E."/>
        </authorList>
    </citation>
    <scope>NUCLEOTIDE SEQUENCE [LARGE SCALE GENOMIC DNA]</scope>
    <source>
        <strain evidence="4 5">FAM 25317</strain>
    </source>
</reference>
<dbReference type="InterPro" id="IPR008863">
    <property type="entry name" value="Toxic_anion-R_TelA"/>
</dbReference>
<evidence type="ECO:0000313" key="5">
    <source>
        <dbReference type="Proteomes" id="UP001625389"/>
    </source>
</evidence>
<evidence type="ECO:0000256" key="2">
    <source>
        <dbReference type="PIRNR" id="PIRNR026508"/>
    </source>
</evidence>
<dbReference type="Proteomes" id="UP001625389">
    <property type="component" value="Unassembled WGS sequence"/>
</dbReference>